<sequence>MIDMENINLIKSIAQDIETIKKSLSSIQVKRWLNTNEIAKYLGYSKDRIYKLKEDAFIENLHFYKKTGKILFDRVAIDDWVVGKENNDLIQSKRHIVDNILSSIKKI</sequence>
<keyword evidence="2" id="KW-1185">Reference proteome</keyword>
<evidence type="ECO:0000313" key="1">
    <source>
        <dbReference type="EMBL" id="PUE63625.1"/>
    </source>
</evidence>
<name>A0A363CWZ9_9BACT</name>
<organism evidence="1 2">
    <name type="scientific">Arcobacter caeni</name>
    <dbReference type="NCBI Taxonomy" id="1912877"/>
    <lineage>
        <taxon>Bacteria</taxon>
        <taxon>Pseudomonadati</taxon>
        <taxon>Campylobacterota</taxon>
        <taxon>Epsilonproteobacteria</taxon>
        <taxon>Campylobacterales</taxon>
        <taxon>Arcobacteraceae</taxon>
        <taxon>Arcobacter</taxon>
    </lineage>
</organism>
<dbReference type="AlphaFoldDB" id="A0A363CWZ9"/>
<comment type="caution">
    <text evidence="1">The sequence shown here is derived from an EMBL/GenBank/DDBJ whole genome shotgun (WGS) entry which is preliminary data.</text>
</comment>
<dbReference type="GO" id="GO:0003677">
    <property type="term" value="F:DNA binding"/>
    <property type="evidence" value="ECO:0007669"/>
    <property type="project" value="UniProtKB-KW"/>
</dbReference>
<gene>
    <name evidence="1" type="ORF">B0174_10390</name>
</gene>
<keyword evidence="1" id="KW-0238">DNA-binding</keyword>
<evidence type="ECO:0000313" key="2">
    <source>
        <dbReference type="Proteomes" id="UP000251135"/>
    </source>
</evidence>
<reference evidence="1 2" key="1">
    <citation type="submission" date="2017-02" db="EMBL/GenBank/DDBJ databases">
        <title>Arcobacter caeni sp. nov, a new Arcobacter species isolated from reclaimed water.</title>
        <authorList>
            <person name="Figueras M.J."/>
            <person name="Perez-Cataluna A."/>
            <person name="Salas-Masso N."/>
        </authorList>
    </citation>
    <scope>NUCLEOTIDE SEQUENCE [LARGE SCALE GENOMIC DNA]</scope>
    <source>
        <strain evidence="1 2">RW17-10</strain>
    </source>
</reference>
<accession>A0A363CWZ9</accession>
<dbReference type="Proteomes" id="UP000251135">
    <property type="component" value="Unassembled WGS sequence"/>
</dbReference>
<dbReference type="EMBL" id="MUXE01000017">
    <property type="protein sequence ID" value="PUE63625.1"/>
    <property type="molecule type" value="Genomic_DNA"/>
</dbReference>
<dbReference type="RefSeq" id="WP_108560506.1">
    <property type="nucleotide sequence ID" value="NZ_MUXE01000017.1"/>
</dbReference>
<protein>
    <submittedName>
        <fullName evidence="1">DNA-binding protein</fullName>
    </submittedName>
</protein>
<proteinExistence type="predicted"/>
<dbReference type="OrthoDB" id="5344945at2"/>